<dbReference type="PANTHER" id="PTHR30203">
    <property type="entry name" value="OUTER MEMBRANE CATION EFFLUX PROTEIN"/>
    <property type="match status" value="1"/>
</dbReference>
<dbReference type="InterPro" id="IPR010131">
    <property type="entry name" value="MdtP/NodT-like"/>
</dbReference>
<accession>A0A928TUA7</accession>
<proteinExistence type="inferred from homology"/>
<gene>
    <name evidence="2" type="ORF">HS096_06655</name>
</gene>
<dbReference type="SUPFAM" id="SSF56954">
    <property type="entry name" value="Outer membrane efflux proteins (OEP)"/>
    <property type="match status" value="1"/>
</dbReference>
<dbReference type="EMBL" id="JABTTY010000003">
    <property type="protein sequence ID" value="MBE7525948.1"/>
    <property type="molecule type" value="Genomic_DNA"/>
</dbReference>
<name>A0A928TUA7_UNCKA</name>
<dbReference type="GO" id="GO:0015562">
    <property type="term" value="F:efflux transmembrane transporter activity"/>
    <property type="evidence" value="ECO:0007669"/>
    <property type="project" value="InterPro"/>
</dbReference>
<reference evidence="2" key="1">
    <citation type="submission" date="2020-05" db="EMBL/GenBank/DDBJ databases">
        <title>High-Quality Genomes of Partial-Nitritation/Anammox System by Hierarchical Clustering Based Hybrid Assembly.</title>
        <authorList>
            <person name="Liu L."/>
            <person name="Wang Y."/>
            <person name="Che Y."/>
            <person name="Chen Y."/>
            <person name="Xia Y."/>
            <person name="Luo R."/>
            <person name="Cheng S.H."/>
            <person name="Zheng C."/>
            <person name="Zhang T."/>
        </authorList>
    </citation>
    <scope>NUCLEOTIDE SEQUENCE</scope>
    <source>
        <strain evidence="2">H1_PAT1</strain>
    </source>
</reference>
<comment type="similarity">
    <text evidence="1">Belongs to the outer membrane factor (OMF) (TC 1.B.17) family.</text>
</comment>
<evidence type="ECO:0000313" key="3">
    <source>
        <dbReference type="Proteomes" id="UP000710385"/>
    </source>
</evidence>
<evidence type="ECO:0000256" key="1">
    <source>
        <dbReference type="ARBA" id="ARBA00007613"/>
    </source>
</evidence>
<dbReference type="Gene3D" id="1.20.1600.10">
    <property type="entry name" value="Outer membrane efflux proteins (OEP)"/>
    <property type="match status" value="1"/>
</dbReference>
<comment type="caution">
    <text evidence="2">The sequence shown here is derived from an EMBL/GenBank/DDBJ whole genome shotgun (WGS) entry which is preliminary data.</text>
</comment>
<evidence type="ECO:0000313" key="2">
    <source>
        <dbReference type="EMBL" id="MBE7525948.1"/>
    </source>
</evidence>
<organism evidence="2 3">
    <name type="scientific">candidate division WWE3 bacterium</name>
    <dbReference type="NCBI Taxonomy" id="2053526"/>
    <lineage>
        <taxon>Bacteria</taxon>
        <taxon>Katanobacteria</taxon>
    </lineage>
</organism>
<dbReference type="Proteomes" id="UP000710385">
    <property type="component" value="Unassembled WGS sequence"/>
</dbReference>
<dbReference type="AlphaFoldDB" id="A0A928TUA7"/>
<dbReference type="Gene3D" id="2.20.200.10">
    <property type="entry name" value="Outer membrane efflux proteins (OEP)"/>
    <property type="match status" value="1"/>
</dbReference>
<dbReference type="InterPro" id="IPR003423">
    <property type="entry name" value="OMP_efflux"/>
</dbReference>
<sequence length="144" mass="15653">MHENSANIGVATAELLPSFTLSGTYGQNTRNLADVFMSSGNFWSVGANIVAPLFHGGTSWLHRKAAIAAYQQSLANYKQTALDALAQVADILLALEHDAEALRSFAQQLDLTQESVHLAQTNYQAGLVDYSYVLSSKSQFFRPS</sequence>
<protein>
    <submittedName>
        <fullName evidence="2">TolC family protein</fullName>
    </submittedName>
</protein>
<dbReference type="Pfam" id="PF02321">
    <property type="entry name" value="OEP"/>
    <property type="match status" value="1"/>
</dbReference>